<dbReference type="GO" id="GO:0000165">
    <property type="term" value="P:MAPK cascade"/>
    <property type="evidence" value="ECO:0007669"/>
    <property type="project" value="UniProtKB-ARBA"/>
</dbReference>
<dbReference type="AlphaFoldDB" id="A0AAD6YKU3"/>
<feature type="domain" description="Protein kinase" evidence="5">
    <location>
        <begin position="1"/>
        <end position="151"/>
    </location>
</feature>
<dbReference type="GO" id="GO:0004672">
    <property type="term" value="F:protein kinase activity"/>
    <property type="evidence" value="ECO:0007669"/>
    <property type="project" value="InterPro"/>
</dbReference>
<comment type="caution">
    <text evidence="6">The sequence shown here is derived from an EMBL/GenBank/DDBJ whole genome shotgun (WGS) entry which is preliminary data.</text>
</comment>
<dbReference type="SMART" id="SM00220">
    <property type="entry name" value="S_TKc"/>
    <property type="match status" value="1"/>
</dbReference>
<organism evidence="6 7">
    <name type="scientific">Mycena pura</name>
    <dbReference type="NCBI Taxonomy" id="153505"/>
    <lineage>
        <taxon>Eukaryota</taxon>
        <taxon>Fungi</taxon>
        <taxon>Dikarya</taxon>
        <taxon>Basidiomycota</taxon>
        <taxon>Agaricomycotina</taxon>
        <taxon>Agaricomycetes</taxon>
        <taxon>Agaricomycetidae</taxon>
        <taxon>Agaricales</taxon>
        <taxon>Marasmiineae</taxon>
        <taxon>Mycenaceae</taxon>
        <taxon>Mycena</taxon>
    </lineage>
</organism>
<gene>
    <name evidence="6" type="ORF">GGX14DRAFT_353157</name>
</gene>
<dbReference type="InterPro" id="IPR008271">
    <property type="entry name" value="Ser/Thr_kinase_AS"/>
</dbReference>
<evidence type="ECO:0000313" key="7">
    <source>
        <dbReference type="Proteomes" id="UP001219525"/>
    </source>
</evidence>
<name>A0AAD6YKU3_9AGAR</name>
<proteinExistence type="predicted"/>
<dbReference type="EMBL" id="JARJCW010000007">
    <property type="protein sequence ID" value="KAJ7222348.1"/>
    <property type="molecule type" value="Genomic_DNA"/>
</dbReference>
<dbReference type="Pfam" id="PF00069">
    <property type="entry name" value="Pkinase"/>
    <property type="match status" value="1"/>
</dbReference>
<dbReference type="SUPFAM" id="SSF56112">
    <property type="entry name" value="Protein kinase-like (PK-like)"/>
    <property type="match status" value="1"/>
</dbReference>
<evidence type="ECO:0000259" key="5">
    <source>
        <dbReference type="PROSITE" id="PS50011"/>
    </source>
</evidence>
<dbReference type="PROSITE" id="PS00108">
    <property type="entry name" value="PROTEIN_KINASE_ST"/>
    <property type="match status" value="1"/>
</dbReference>
<dbReference type="InterPro" id="IPR050538">
    <property type="entry name" value="MAP_kinase_kinase_kinase"/>
</dbReference>
<keyword evidence="4" id="KW-0067">ATP-binding</keyword>
<evidence type="ECO:0000313" key="6">
    <source>
        <dbReference type="EMBL" id="KAJ7222348.1"/>
    </source>
</evidence>
<keyword evidence="7" id="KW-1185">Reference proteome</keyword>
<accession>A0AAD6YKU3</accession>
<dbReference type="PANTHER" id="PTHR48016">
    <property type="entry name" value="MAP KINASE KINASE KINASE SSK2-RELATED-RELATED"/>
    <property type="match status" value="1"/>
</dbReference>
<evidence type="ECO:0000256" key="1">
    <source>
        <dbReference type="ARBA" id="ARBA00022679"/>
    </source>
</evidence>
<dbReference type="InterPro" id="IPR011009">
    <property type="entry name" value="Kinase-like_dom_sf"/>
</dbReference>
<reference evidence="6" key="1">
    <citation type="submission" date="2023-03" db="EMBL/GenBank/DDBJ databases">
        <title>Massive genome expansion in bonnet fungi (Mycena s.s.) driven by repeated elements and novel gene families across ecological guilds.</title>
        <authorList>
            <consortium name="Lawrence Berkeley National Laboratory"/>
            <person name="Harder C.B."/>
            <person name="Miyauchi S."/>
            <person name="Viragh M."/>
            <person name="Kuo A."/>
            <person name="Thoen E."/>
            <person name="Andreopoulos B."/>
            <person name="Lu D."/>
            <person name="Skrede I."/>
            <person name="Drula E."/>
            <person name="Henrissat B."/>
            <person name="Morin E."/>
            <person name="Kohler A."/>
            <person name="Barry K."/>
            <person name="LaButti K."/>
            <person name="Morin E."/>
            <person name="Salamov A."/>
            <person name="Lipzen A."/>
            <person name="Mereny Z."/>
            <person name="Hegedus B."/>
            <person name="Baldrian P."/>
            <person name="Stursova M."/>
            <person name="Weitz H."/>
            <person name="Taylor A."/>
            <person name="Grigoriev I.V."/>
            <person name="Nagy L.G."/>
            <person name="Martin F."/>
            <person name="Kauserud H."/>
        </authorList>
    </citation>
    <scope>NUCLEOTIDE SEQUENCE</scope>
    <source>
        <strain evidence="6">9144</strain>
    </source>
</reference>
<dbReference type="Proteomes" id="UP001219525">
    <property type="component" value="Unassembled WGS sequence"/>
</dbReference>
<keyword evidence="3 6" id="KW-0418">Kinase</keyword>
<dbReference type="PANTHER" id="PTHR48016:SF56">
    <property type="entry name" value="MAPKK KINASE"/>
    <property type="match status" value="1"/>
</dbReference>
<evidence type="ECO:0000256" key="4">
    <source>
        <dbReference type="ARBA" id="ARBA00022840"/>
    </source>
</evidence>
<dbReference type="GO" id="GO:0005524">
    <property type="term" value="F:ATP binding"/>
    <property type="evidence" value="ECO:0007669"/>
    <property type="project" value="UniProtKB-KW"/>
</dbReference>
<feature type="non-terminal residue" evidence="6">
    <location>
        <position position="151"/>
    </location>
</feature>
<protein>
    <submittedName>
        <fullName evidence="6">Kinase-like domain-containing protein</fullName>
    </submittedName>
</protein>
<keyword evidence="1" id="KW-0808">Transferase</keyword>
<dbReference type="Gene3D" id="1.10.510.10">
    <property type="entry name" value="Transferase(Phosphotransferase) domain 1"/>
    <property type="match status" value="1"/>
</dbReference>
<dbReference type="PROSITE" id="PS50011">
    <property type="entry name" value="PROTEIN_KINASE_DOM"/>
    <property type="match status" value="1"/>
</dbReference>
<evidence type="ECO:0000256" key="2">
    <source>
        <dbReference type="ARBA" id="ARBA00022741"/>
    </source>
</evidence>
<dbReference type="InterPro" id="IPR000719">
    <property type="entry name" value="Prot_kinase_dom"/>
</dbReference>
<keyword evidence="2" id="KW-0547">Nucleotide-binding</keyword>
<evidence type="ECO:0000256" key="3">
    <source>
        <dbReference type="ARBA" id="ARBA00022777"/>
    </source>
</evidence>
<sequence>VVLELAAAGTVAAMARALGPGGITEDSARWVFRQLADGLRYLHSRNPPLVHRDIKGANLLLTTNGLVKIADFGLARELTAGPIRDVAGTPGWMAPEVIAESDYEVDADVWSAACTLVEILEGGHPWLRNDHVARLAMLYLVCIGSFVTVAR</sequence>